<organism evidence="1 2">
    <name type="scientific">Dorcoceras hygrometricum</name>
    <dbReference type="NCBI Taxonomy" id="472368"/>
    <lineage>
        <taxon>Eukaryota</taxon>
        <taxon>Viridiplantae</taxon>
        <taxon>Streptophyta</taxon>
        <taxon>Embryophyta</taxon>
        <taxon>Tracheophyta</taxon>
        <taxon>Spermatophyta</taxon>
        <taxon>Magnoliopsida</taxon>
        <taxon>eudicotyledons</taxon>
        <taxon>Gunneridae</taxon>
        <taxon>Pentapetalae</taxon>
        <taxon>asterids</taxon>
        <taxon>lamiids</taxon>
        <taxon>Lamiales</taxon>
        <taxon>Gesneriaceae</taxon>
        <taxon>Didymocarpoideae</taxon>
        <taxon>Trichosporeae</taxon>
        <taxon>Loxocarpinae</taxon>
        <taxon>Dorcoceras</taxon>
    </lineage>
</organism>
<reference evidence="1 2" key="1">
    <citation type="journal article" date="2015" name="Proc. Natl. Acad. Sci. U.S.A.">
        <title>The resurrection genome of Boea hygrometrica: A blueprint for survival of dehydration.</title>
        <authorList>
            <person name="Xiao L."/>
            <person name="Yang G."/>
            <person name="Zhang L."/>
            <person name="Yang X."/>
            <person name="Zhao S."/>
            <person name="Ji Z."/>
            <person name="Zhou Q."/>
            <person name="Hu M."/>
            <person name="Wang Y."/>
            <person name="Chen M."/>
            <person name="Xu Y."/>
            <person name="Jin H."/>
            <person name="Xiao X."/>
            <person name="Hu G."/>
            <person name="Bao F."/>
            <person name="Hu Y."/>
            <person name="Wan P."/>
            <person name="Li L."/>
            <person name="Deng X."/>
            <person name="Kuang T."/>
            <person name="Xiang C."/>
            <person name="Zhu J.K."/>
            <person name="Oliver M.J."/>
            <person name="He Y."/>
        </authorList>
    </citation>
    <scope>NUCLEOTIDE SEQUENCE [LARGE SCALE GENOMIC DNA]</scope>
    <source>
        <strain evidence="2">cv. XS01</strain>
    </source>
</reference>
<dbReference type="EMBL" id="KV018466">
    <property type="protein sequence ID" value="KZV17058.1"/>
    <property type="molecule type" value="Genomic_DNA"/>
</dbReference>
<sequence length="83" mass="9632">MIRGWLNISDALEGRQSILQHFCGKLKGNNRTSKLRFAALDATIYHVWNLRNRAYFENTIIDATVVFRRIQLTVFAMCLDTDV</sequence>
<evidence type="ECO:0000313" key="2">
    <source>
        <dbReference type="Proteomes" id="UP000250235"/>
    </source>
</evidence>
<keyword evidence="2" id="KW-1185">Reference proteome</keyword>
<dbReference type="AlphaFoldDB" id="A0A2Z7A627"/>
<name>A0A2Z7A627_9LAMI</name>
<gene>
    <name evidence="1" type="ORF">F511_12388</name>
</gene>
<accession>A0A2Z7A627</accession>
<proteinExistence type="predicted"/>
<dbReference type="Proteomes" id="UP000250235">
    <property type="component" value="Unassembled WGS sequence"/>
</dbReference>
<protein>
    <submittedName>
        <fullName evidence="1">Uncharacterized protein</fullName>
    </submittedName>
</protein>
<evidence type="ECO:0000313" key="1">
    <source>
        <dbReference type="EMBL" id="KZV17058.1"/>
    </source>
</evidence>